<gene>
    <name evidence="2" type="ORF">OVA965_LOCUS10928</name>
    <name evidence="3" type="ORF">TMI583_LOCUS10924</name>
</gene>
<dbReference type="Proteomes" id="UP000682733">
    <property type="component" value="Unassembled WGS sequence"/>
</dbReference>
<accession>A0A8S2DBX8</accession>
<proteinExistence type="predicted"/>
<dbReference type="Proteomes" id="UP000677228">
    <property type="component" value="Unassembled WGS sequence"/>
</dbReference>
<reference evidence="2" key="1">
    <citation type="submission" date="2021-02" db="EMBL/GenBank/DDBJ databases">
        <authorList>
            <person name="Nowell W R."/>
        </authorList>
    </citation>
    <scope>NUCLEOTIDE SEQUENCE</scope>
</reference>
<evidence type="ECO:0000313" key="4">
    <source>
        <dbReference type="Proteomes" id="UP000677228"/>
    </source>
</evidence>
<protein>
    <recommendedName>
        <fullName evidence="1">Helix-turn-helix domain-containing protein</fullName>
    </recommendedName>
</protein>
<evidence type="ECO:0000259" key="1">
    <source>
        <dbReference type="Pfam" id="PF26215"/>
    </source>
</evidence>
<name>A0A8S2DBX8_9BILA</name>
<dbReference type="PANTHER" id="PTHR21301:SF10">
    <property type="entry name" value="REVERSE TRANSCRIPTASE DOMAIN-CONTAINING PROTEIN"/>
    <property type="match status" value="1"/>
</dbReference>
<dbReference type="InterPro" id="IPR058912">
    <property type="entry name" value="HTH_animal"/>
</dbReference>
<dbReference type="Pfam" id="PF26215">
    <property type="entry name" value="HTH_animal"/>
    <property type="match status" value="1"/>
</dbReference>
<comment type="caution">
    <text evidence="2">The sequence shown here is derived from an EMBL/GenBank/DDBJ whole genome shotgun (WGS) entry which is preliminary data.</text>
</comment>
<dbReference type="EMBL" id="CAJOBA010004129">
    <property type="protein sequence ID" value="CAF3703809.1"/>
    <property type="molecule type" value="Genomic_DNA"/>
</dbReference>
<feature type="non-terminal residue" evidence="2">
    <location>
        <position position="555"/>
    </location>
</feature>
<evidence type="ECO:0000313" key="2">
    <source>
        <dbReference type="EMBL" id="CAF0926829.1"/>
    </source>
</evidence>
<feature type="domain" description="Helix-turn-helix" evidence="1">
    <location>
        <begin position="198"/>
        <end position="253"/>
    </location>
</feature>
<evidence type="ECO:0000313" key="3">
    <source>
        <dbReference type="EMBL" id="CAF3703809.1"/>
    </source>
</evidence>
<dbReference type="EMBL" id="CAJNOK010004127">
    <property type="protein sequence ID" value="CAF0926829.1"/>
    <property type="molecule type" value="Genomic_DNA"/>
</dbReference>
<sequence>LSNGNNCSFYIIDWGSACEQGEKCLYRGTLSTASTYVLEQLDNKNPLIESTFVDDAISLLKCILYEFECFKPCLKVIKDYALTNNYSGILSMYTTIKTEVDKSNKPCLFNIIEYLEANRITLNKKQLNLYMNECIQNNYLLQNINEQLDDELNVLFARCKKQNNTLSFLDVKIIRIRTTITPSYQTTVYRKPTYSGLMTKWDSFVPFSYKKLALNTIIKRAIHICSNYVLLHNELEFIKVTALKNGYPRNFIEVPIGIQMSKLMNSSSSNVITPSQPKPDNKNKYLYCEIPYHGKTTQIFANKLKHLIQHQKPTKLRIIQRPPKTIQQYFQIKDNIPHPLKSNLVYHVVAKDGNDDYVGKTIRQISRRFNEHGIKFQIEPQQQNNSTSQQQTNNSITPLQQNSITNNHHLIPNQQLRHKLLEMINDRQLEYACLNALGEIQRPLEQPQPSITLPLIPPTPTVAKKSPFYIHMFETGKQITLKDYHLLMTDKQPQRLLIKEALAIKSLNPILNKTVASTPLYIYPPGIPSTFIPDPGGYRKKNRKIFNTKTAIDIP</sequence>
<dbReference type="AlphaFoldDB" id="A0A8S2DBX8"/>
<organism evidence="2 4">
    <name type="scientific">Didymodactylos carnosus</name>
    <dbReference type="NCBI Taxonomy" id="1234261"/>
    <lineage>
        <taxon>Eukaryota</taxon>
        <taxon>Metazoa</taxon>
        <taxon>Spiralia</taxon>
        <taxon>Gnathifera</taxon>
        <taxon>Rotifera</taxon>
        <taxon>Eurotatoria</taxon>
        <taxon>Bdelloidea</taxon>
        <taxon>Philodinida</taxon>
        <taxon>Philodinidae</taxon>
        <taxon>Didymodactylos</taxon>
    </lineage>
</organism>
<dbReference type="PANTHER" id="PTHR21301">
    <property type="entry name" value="REVERSE TRANSCRIPTASE"/>
    <property type="match status" value="1"/>
</dbReference>